<dbReference type="EMBL" id="LUGH01001683">
    <property type="protein sequence ID" value="OBZ80841.1"/>
    <property type="molecule type" value="Genomic_DNA"/>
</dbReference>
<name>A0A1C7MVD7_9FUNG</name>
<comment type="caution">
    <text evidence="2">The sequence shown here is derived from an EMBL/GenBank/DDBJ whole genome shotgun (WGS) entry which is preliminary data.</text>
</comment>
<reference evidence="2 3" key="1">
    <citation type="submission" date="2016-03" db="EMBL/GenBank/DDBJ databases">
        <title>Choanephora cucurbitarum.</title>
        <authorList>
            <person name="Min B."/>
            <person name="Park H."/>
            <person name="Park J.-H."/>
            <person name="Shin H.-D."/>
            <person name="Choi I.-G."/>
        </authorList>
    </citation>
    <scope>NUCLEOTIDE SEQUENCE [LARGE SCALE GENOMIC DNA]</scope>
    <source>
        <strain evidence="2 3">KUS-F28377</strain>
    </source>
</reference>
<feature type="transmembrane region" description="Helical" evidence="1">
    <location>
        <begin position="43"/>
        <end position="65"/>
    </location>
</feature>
<keyword evidence="1" id="KW-0812">Transmembrane</keyword>
<dbReference type="Proteomes" id="UP000093000">
    <property type="component" value="Unassembled WGS sequence"/>
</dbReference>
<keyword evidence="1" id="KW-0472">Membrane</keyword>
<sequence>MVEKLGESYSLEGRAQVPIPKFNAVDDPSQVIPSTVSASERSLFCSCRGCLATVVLFSFALWSHLLK</sequence>
<protein>
    <submittedName>
        <fullName evidence="2">Uncharacterized protein</fullName>
    </submittedName>
</protein>
<organism evidence="2 3">
    <name type="scientific">Choanephora cucurbitarum</name>
    <dbReference type="NCBI Taxonomy" id="101091"/>
    <lineage>
        <taxon>Eukaryota</taxon>
        <taxon>Fungi</taxon>
        <taxon>Fungi incertae sedis</taxon>
        <taxon>Mucoromycota</taxon>
        <taxon>Mucoromycotina</taxon>
        <taxon>Mucoromycetes</taxon>
        <taxon>Mucorales</taxon>
        <taxon>Mucorineae</taxon>
        <taxon>Choanephoraceae</taxon>
        <taxon>Choanephoroideae</taxon>
        <taxon>Choanephora</taxon>
    </lineage>
</organism>
<dbReference type="InParanoid" id="A0A1C7MVD7"/>
<accession>A0A1C7MVD7</accession>
<evidence type="ECO:0000313" key="3">
    <source>
        <dbReference type="Proteomes" id="UP000093000"/>
    </source>
</evidence>
<dbReference type="AlphaFoldDB" id="A0A1C7MVD7"/>
<keyword evidence="1" id="KW-1133">Transmembrane helix</keyword>
<evidence type="ECO:0000256" key="1">
    <source>
        <dbReference type="SAM" id="Phobius"/>
    </source>
</evidence>
<proteinExistence type="predicted"/>
<evidence type="ECO:0000313" key="2">
    <source>
        <dbReference type="EMBL" id="OBZ80841.1"/>
    </source>
</evidence>
<keyword evidence="3" id="KW-1185">Reference proteome</keyword>
<gene>
    <name evidence="2" type="ORF">A0J61_11110</name>
</gene>